<reference evidence="14 15" key="1">
    <citation type="submission" date="2017-01" db="EMBL/GenBank/DDBJ databases">
        <authorList>
            <person name="Varghese N."/>
            <person name="Submissions S."/>
        </authorList>
    </citation>
    <scope>NUCLEOTIDE SEQUENCE [LARGE SCALE GENOMIC DNA]</scope>
    <source>
        <strain evidence="14 15">ATCC 35905</strain>
    </source>
</reference>
<evidence type="ECO:0000256" key="13">
    <source>
        <dbReference type="SAM" id="Phobius"/>
    </source>
</evidence>
<evidence type="ECO:0000256" key="12">
    <source>
        <dbReference type="ARBA" id="ARBA00023136"/>
    </source>
</evidence>
<protein>
    <recommendedName>
        <fullName evidence="5">Sec translocon accessory complex subunit YajC</fullName>
    </recommendedName>
</protein>
<dbReference type="PRINTS" id="PR01853">
    <property type="entry name" value="YAJCTRNLCASE"/>
</dbReference>
<evidence type="ECO:0000313" key="14">
    <source>
        <dbReference type="EMBL" id="SIQ77554.1"/>
    </source>
</evidence>
<evidence type="ECO:0000256" key="2">
    <source>
        <dbReference type="ARBA" id="ARBA00004162"/>
    </source>
</evidence>
<evidence type="ECO:0000256" key="7">
    <source>
        <dbReference type="ARBA" id="ARBA00022475"/>
    </source>
</evidence>
<evidence type="ECO:0000313" key="15">
    <source>
        <dbReference type="Proteomes" id="UP000186308"/>
    </source>
</evidence>
<comment type="subunit">
    <text evidence="4">Part of the SecDF-YidC-YajC translocase complex. The SecDF-YidC-YajC translocase forms a supercomplex with SecYEG, called the holo-translocon (HTL).</text>
</comment>
<dbReference type="OrthoDB" id="9811406at2"/>
<dbReference type="PANTHER" id="PTHR33909:SF1">
    <property type="entry name" value="SEC TRANSLOCON ACCESSORY COMPLEX SUBUNIT YAJC"/>
    <property type="match status" value="1"/>
</dbReference>
<keyword evidence="7" id="KW-1003">Cell membrane</keyword>
<accession>A0A8G2CKH9</accession>
<dbReference type="RefSeq" id="WP_029311072.1">
    <property type="nucleotide sequence ID" value="NZ_DAOMCH010000002.1"/>
</dbReference>
<keyword evidence="8 13" id="KW-0812">Transmembrane</keyword>
<dbReference type="GO" id="GO:0005886">
    <property type="term" value="C:plasma membrane"/>
    <property type="evidence" value="ECO:0007669"/>
    <property type="project" value="UniProtKB-SubCell"/>
</dbReference>
<evidence type="ECO:0000256" key="4">
    <source>
        <dbReference type="ARBA" id="ARBA00011718"/>
    </source>
</evidence>
<keyword evidence="15" id="KW-1185">Reference proteome</keyword>
<evidence type="ECO:0000256" key="6">
    <source>
        <dbReference type="ARBA" id="ARBA00022448"/>
    </source>
</evidence>
<sequence>MFIATAYAADAAPAAGGMSAIFSFAPLVLIVIVFYFILIRPQQQQAKALKGRLAGIRRGDKVVTGGGFIGQVAKAVDGAEEIEVDIAPNVRVTVLRSTISTVLTETKPDAKIAEVKKPAK</sequence>
<evidence type="ECO:0000256" key="5">
    <source>
        <dbReference type="ARBA" id="ARBA00014962"/>
    </source>
</evidence>
<evidence type="ECO:0000256" key="8">
    <source>
        <dbReference type="ARBA" id="ARBA00022692"/>
    </source>
</evidence>
<dbReference type="GO" id="GO:0015031">
    <property type="term" value="P:protein transport"/>
    <property type="evidence" value="ECO:0007669"/>
    <property type="project" value="UniProtKB-KW"/>
</dbReference>
<dbReference type="NCBIfam" id="TIGR00739">
    <property type="entry name" value="yajC"/>
    <property type="match status" value="1"/>
</dbReference>
<comment type="similarity">
    <text evidence="3">Belongs to the YajC family.</text>
</comment>
<dbReference type="Proteomes" id="UP000186308">
    <property type="component" value="Unassembled WGS sequence"/>
</dbReference>
<comment type="function">
    <text evidence="1">The SecYEG-SecDF-YajC-YidC holo-translocon (HTL) protein secretase/insertase is a supercomplex required for protein secretion, insertion of proteins into membranes, and assembly of membrane protein complexes. While the SecYEG complex is essential for assembly of a number of proteins and complexes, the SecDF-YajC-YidC subcomplex facilitates these functions.</text>
</comment>
<name>A0A8G2CKH9_ACIRU</name>
<keyword evidence="10 13" id="KW-1133">Transmembrane helix</keyword>
<feature type="transmembrane region" description="Helical" evidence="13">
    <location>
        <begin position="20"/>
        <end position="39"/>
    </location>
</feature>
<proteinExistence type="inferred from homology"/>
<dbReference type="SMART" id="SM01323">
    <property type="entry name" value="YajC"/>
    <property type="match status" value="1"/>
</dbReference>
<dbReference type="AlphaFoldDB" id="A0A8G2CKH9"/>
<comment type="subcellular location">
    <subcellularLocation>
        <location evidence="2">Cell membrane</location>
        <topology evidence="2">Single-pass membrane protein</topology>
    </subcellularLocation>
</comment>
<evidence type="ECO:0000256" key="11">
    <source>
        <dbReference type="ARBA" id="ARBA00023010"/>
    </source>
</evidence>
<keyword evidence="11" id="KW-0811">Translocation</keyword>
<dbReference type="PANTHER" id="PTHR33909">
    <property type="entry name" value="SEC TRANSLOCON ACCESSORY COMPLEX SUBUNIT YAJC"/>
    <property type="match status" value="1"/>
</dbReference>
<keyword evidence="6" id="KW-0813">Transport</keyword>
<evidence type="ECO:0000256" key="9">
    <source>
        <dbReference type="ARBA" id="ARBA00022927"/>
    </source>
</evidence>
<comment type="caution">
    <text evidence="14">The sequence shown here is derived from an EMBL/GenBank/DDBJ whole genome shotgun (WGS) entry which is preliminary data.</text>
</comment>
<gene>
    <name evidence="14" type="ORF">SAMN05421828_10957</name>
</gene>
<dbReference type="EMBL" id="FTNE01000009">
    <property type="protein sequence ID" value="SIQ77554.1"/>
    <property type="molecule type" value="Genomic_DNA"/>
</dbReference>
<dbReference type="Pfam" id="PF02699">
    <property type="entry name" value="YajC"/>
    <property type="match status" value="1"/>
</dbReference>
<evidence type="ECO:0000256" key="3">
    <source>
        <dbReference type="ARBA" id="ARBA00006742"/>
    </source>
</evidence>
<evidence type="ECO:0000256" key="1">
    <source>
        <dbReference type="ARBA" id="ARBA00002061"/>
    </source>
</evidence>
<dbReference type="InterPro" id="IPR003849">
    <property type="entry name" value="Preprotein_translocase_YajC"/>
</dbReference>
<keyword evidence="9" id="KW-0653">Protein transport</keyword>
<evidence type="ECO:0000256" key="10">
    <source>
        <dbReference type="ARBA" id="ARBA00022989"/>
    </source>
</evidence>
<keyword evidence="12 13" id="KW-0472">Membrane</keyword>
<organism evidence="14 15">
    <name type="scientific">Acidiphilium rubrum</name>
    <dbReference type="NCBI Taxonomy" id="526"/>
    <lineage>
        <taxon>Bacteria</taxon>
        <taxon>Pseudomonadati</taxon>
        <taxon>Pseudomonadota</taxon>
        <taxon>Alphaproteobacteria</taxon>
        <taxon>Acetobacterales</taxon>
        <taxon>Acidocellaceae</taxon>
        <taxon>Acidiphilium</taxon>
    </lineage>
</organism>